<dbReference type="KEGG" id="pfj:MYCFIDRAFT_83096"/>
<proteinExistence type="predicted"/>
<dbReference type="EMBL" id="KB446557">
    <property type="protein sequence ID" value="EME85068.1"/>
    <property type="molecule type" value="Genomic_DNA"/>
</dbReference>
<dbReference type="Proteomes" id="UP000016932">
    <property type="component" value="Unassembled WGS sequence"/>
</dbReference>
<reference evidence="1 2" key="1">
    <citation type="journal article" date="2012" name="PLoS Pathog.">
        <title>Diverse lifestyles and strategies of plant pathogenesis encoded in the genomes of eighteen Dothideomycetes fungi.</title>
        <authorList>
            <person name="Ohm R.A."/>
            <person name="Feau N."/>
            <person name="Henrissat B."/>
            <person name="Schoch C.L."/>
            <person name="Horwitz B.A."/>
            <person name="Barry K.W."/>
            <person name="Condon B.J."/>
            <person name="Copeland A.C."/>
            <person name="Dhillon B."/>
            <person name="Glaser F."/>
            <person name="Hesse C.N."/>
            <person name="Kosti I."/>
            <person name="LaButti K."/>
            <person name="Lindquist E.A."/>
            <person name="Lucas S."/>
            <person name="Salamov A.A."/>
            <person name="Bradshaw R.E."/>
            <person name="Ciuffetti L."/>
            <person name="Hamelin R.C."/>
            <person name="Kema G.H.J."/>
            <person name="Lawrence C."/>
            <person name="Scott J.A."/>
            <person name="Spatafora J.W."/>
            <person name="Turgeon B.G."/>
            <person name="de Wit P.J.G.M."/>
            <person name="Zhong S."/>
            <person name="Goodwin S.B."/>
            <person name="Grigoriev I.V."/>
        </authorList>
    </citation>
    <scope>NUCLEOTIDE SEQUENCE [LARGE SCALE GENOMIC DNA]</scope>
    <source>
        <strain evidence="1 2">CIRAD86</strain>
    </source>
</reference>
<accession>M3B6V5</accession>
<keyword evidence="2" id="KW-1185">Reference proteome</keyword>
<dbReference type="AlphaFoldDB" id="M3B6V5"/>
<evidence type="ECO:0000313" key="2">
    <source>
        <dbReference type="Proteomes" id="UP000016932"/>
    </source>
</evidence>
<dbReference type="GeneID" id="19342016"/>
<evidence type="ECO:0000313" key="1">
    <source>
        <dbReference type="EMBL" id="EME85068.1"/>
    </source>
</evidence>
<protein>
    <submittedName>
        <fullName evidence="1">Uncharacterized protein</fullName>
    </submittedName>
</protein>
<name>M3B6V5_PSEFD</name>
<organism evidence="1 2">
    <name type="scientific">Pseudocercospora fijiensis (strain CIRAD86)</name>
    <name type="common">Black leaf streak disease fungus</name>
    <name type="synonym">Mycosphaerella fijiensis</name>
    <dbReference type="NCBI Taxonomy" id="383855"/>
    <lineage>
        <taxon>Eukaryota</taxon>
        <taxon>Fungi</taxon>
        <taxon>Dikarya</taxon>
        <taxon>Ascomycota</taxon>
        <taxon>Pezizomycotina</taxon>
        <taxon>Dothideomycetes</taxon>
        <taxon>Dothideomycetidae</taxon>
        <taxon>Mycosphaerellales</taxon>
        <taxon>Mycosphaerellaceae</taxon>
        <taxon>Pseudocercospora</taxon>
    </lineage>
</organism>
<dbReference type="VEuPathDB" id="FungiDB:MYCFIDRAFT_83096"/>
<gene>
    <name evidence="1" type="ORF">MYCFIDRAFT_83096</name>
</gene>
<sequence>MHLVPSPSLLLAKILKRTAATIAGLGVDMQVVDVVQIDPSQRRMEFREFWSMPVDPKRALCPIKAQCTLRSFGTEQINLIREQLYAGLCRRRNDGRQKDELQYGDSKLCLQSK</sequence>
<dbReference type="HOGENOM" id="CLU_2134635_0_0_1"/>
<dbReference type="RefSeq" id="XP_007924380.1">
    <property type="nucleotide sequence ID" value="XM_007926189.1"/>
</dbReference>